<comment type="caution">
    <text evidence="3">The sequence shown here is derived from an EMBL/GenBank/DDBJ whole genome shotgun (WGS) entry which is preliminary data.</text>
</comment>
<evidence type="ECO:0000313" key="4">
    <source>
        <dbReference type="Proteomes" id="UP001171687"/>
    </source>
</evidence>
<dbReference type="PRINTS" id="PR00111">
    <property type="entry name" value="ABHYDROLASE"/>
</dbReference>
<dbReference type="GeneID" id="64981406"/>
<dbReference type="GO" id="GO:0016787">
    <property type="term" value="F:hydrolase activity"/>
    <property type="evidence" value="ECO:0007669"/>
    <property type="project" value="UniProtKB-KW"/>
</dbReference>
<dbReference type="GO" id="GO:0016020">
    <property type="term" value="C:membrane"/>
    <property type="evidence" value="ECO:0007669"/>
    <property type="project" value="TreeGrafter"/>
</dbReference>
<proteinExistence type="predicted"/>
<dbReference type="Gene3D" id="3.40.50.1820">
    <property type="entry name" value="alpha/beta hydrolase"/>
    <property type="match status" value="1"/>
</dbReference>
<dbReference type="PANTHER" id="PTHR43798:SF31">
    <property type="entry name" value="AB HYDROLASE SUPERFAMILY PROTEIN YCLE"/>
    <property type="match status" value="1"/>
</dbReference>
<dbReference type="EMBL" id="JAUHQC010000011">
    <property type="protein sequence ID" value="MDN4533675.1"/>
    <property type="molecule type" value="Genomic_DNA"/>
</dbReference>
<dbReference type="AlphaFoldDB" id="A0AAW7MEA3"/>
<dbReference type="PANTHER" id="PTHR43798">
    <property type="entry name" value="MONOACYLGLYCEROL LIPASE"/>
    <property type="match status" value="1"/>
</dbReference>
<feature type="domain" description="AB hydrolase-1" evidence="2">
    <location>
        <begin position="24"/>
        <end position="215"/>
    </location>
</feature>
<dbReference type="SUPFAM" id="SSF53474">
    <property type="entry name" value="alpha/beta-Hydrolases"/>
    <property type="match status" value="1"/>
</dbReference>
<organism evidence="3 4">
    <name type="scientific">Staphylococcus auricularis</name>
    <dbReference type="NCBI Taxonomy" id="29379"/>
    <lineage>
        <taxon>Bacteria</taxon>
        <taxon>Bacillati</taxon>
        <taxon>Bacillota</taxon>
        <taxon>Bacilli</taxon>
        <taxon>Bacillales</taxon>
        <taxon>Staphylococcaceae</taxon>
        <taxon>Staphylococcus</taxon>
    </lineage>
</organism>
<evidence type="ECO:0000256" key="1">
    <source>
        <dbReference type="ARBA" id="ARBA00022801"/>
    </source>
</evidence>
<accession>A0AAW7MEA3</accession>
<dbReference type="RefSeq" id="WP_180991903.1">
    <property type="nucleotide sequence ID" value="NZ_AP024589.1"/>
</dbReference>
<dbReference type="Proteomes" id="UP001171687">
    <property type="component" value="Unassembled WGS sequence"/>
</dbReference>
<dbReference type="InterPro" id="IPR000073">
    <property type="entry name" value="AB_hydrolase_1"/>
</dbReference>
<evidence type="ECO:0000259" key="2">
    <source>
        <dbReference type="Pfam" id="PF00561"/>
    </source>
</evidence>
<protein>
    <submittedName>
        <fullName evidence="3">Alpha/beta hydrolase</fullName>
    </submittedName>
</protein>
<sequence length="274" mass="31516">MAMELFKTQDGTVLNYQTIGEGDAIVMIHTALENYTVFHEIAPVFAESYQVVLIDLRGHGYSDRPHNISFKDYASDIKELLDHLYIDRCALLGHEMGASIAVEFAATYPDIVDAMTLVNPTTLEDMSTSERLYRKYAYKIRNWAIDDQLKFLNKMLYYSKRKAKKFLKHVEETNTIATRAELLAVRNSFNNNHITTYLDKVVAPTLIIVGEHGERTTVLEAKELNDYMTHAETKFDVFNESGLYPFAEEKDHFNKVVGDFFRETYQTAEKASQH</sequence>
<reference evidence="3" key="1">
    <citation type="submission" date="2023-07" db="EMBL/GenBank/DDBJ databases">
        <title>Evaluation of the beneficial properties of pineapple isolates.</title>
        <authorList>
            <person name="Adefiranye O."/>
        </authorList>
    </citation>
    <scope>NUCLEOTIDE SEQUENCE</scope>
    <source>
        <strain evidence="3">PAPLE_T1</strain>
    </source>
</reference>
<dbReference type="InterPro" id="IPR050266">
    <property type="entry name" value="AB_hydrolase_sf"/>
</dbReference>
<name>A0AAW7MEA3_9STAP</name>
<dbReference type="Pfam" id="PF00561">
    <property type="entry name" value="Abhydrolase_1"/>
    <property type="match status" value="1"/>
</dbReference>
<evidence type="ECO:0000313" key="3">
    <source>
        <dbReference type="EMBL" id="MDN4533675.1"/>
    </source>
</evidence>
<keyword evidence="1 3" id="KW-0378">Hydrolase</keyword>
<dbReference type="InterPro" id="IPR029058">
    <property type="entry name" value="AB_hydrolase_fold"/>
</dbReference>
<gene>
    <name evidence="3" type="ORF">QYH67_08900</name>
</gene>